<feature type="signal peptide" evidence="1">
    <location>
        <begin position="1"/>
        <end position="27"/>
    </location>
</feature>
<protein>
    <submittedName>
        <fullName evidence="2">Uncharacterized protein</fullName>
    </submittedName>
</protein>
<feature type="chain" id="PRO_5032364273" evidence="1">
    <location>
        <begin position="28"/>
        <end position="74"/>
    </location>
</feature>
<comment type="caution">
    <text evidence="2">The sequence shown here is derived from an EMBL/GenBank/DDBJ whole genome shotgun (WGS) entry which is preliminary data.</text>
</comment>
<dbReference type="Proteomes" id="UP000601435">
    <property type="component" value="Unassembled WGS sequence"/>
</dbReference>
<dbReference type="AlphaFoldDB" id="A0A812W5T8"/>
<reference evidence="2" key="1">
    <citation type="submission" date="2021-02" db="EMBL/GenBank/DDBJ databases">
        <authorList>
            <person name="Dougan E. K."/>
            <person name="Rhodes N."/>
            <person name="Thang M."/>
            <person name="Chan C."/>
        </authorList>
    </citation>
    <scope>NUCLEOTIDE SEQUENCE</scope>
</reference>
<dbReference type="OrthoDB" id="423144at2759"/>
<name>A0A812W5T8_9DINO</name>
<gene>
    <name evidence="2" type="ORF">SNEC2469_LOCUS19244</name>
</gene>
<evidence type="ECO:0000256" key="1">
    <source>
        <dbReference type="SAM" id="SignalP"/>
    </source>
</evidence>
<accession>A0A812W5T8</accession>
<evidence type="ECO:0000313" key="3">
    <source>
        <dbReference type="Proteomes" id="UP000601435"/>
    </source>
</evidence>
<sequence length="74" mass="7985">MAPSSGAARGQSCRWILLPLLLRCTLSQTDMDDFLFHPGKPVVINLGPLMESDLGQALHEMLAGPGPRTELPES</sequence>
<keyword evidence="3" id="KW-1185">Reference proteome</keyword>
<organism evidence="2 3">
    <name type="scientific">Symbiodinium necroappetens</name>
    <dbReference type="NCBI Taxonomy" id="1628268"/>
    <lineage>
        <taxon>Eukaryota</taxon>
        <taxon>Sar</taxon>
        <taxon>Alveolata</taxon>
        <taxon>Dinophyceae</taxon>
        <taxon>Suessiales</taxon>
        <taxon>Symbiodiniaceae</taxon>
        <taxon>Symbiodinium</taxon>
    </lineage>
</organism>
<proteinExistence type="predicted"/>
<dbReference type="EMBL" id="CAJNJA010032875">
    <property type="protein sequence ID" value="CAE7672048.1"/>
    <property type="molecule type" value="Genomic_DNA"/>
</dbReference>
<evidence type="ECO:0000313" key="2">
    <source>
        <dbReference type="EMBL" id="CAE7672048.1"/>
    </source>
</evidence>
<keyword evidence="1" id="KW-0732">Signal</keyword>